<dbReference type="PROSITE" id="PS50111">
    <property type="entry name" value="CHEMOTAXIS_TRANSDUC_2"/>
    <property type="match status" value="1"/>
</dbReference>
<feature type="coiled-coil region" evidence="4">
    <location>
        <begin position="268"/>
        <end position="322"/>
    </location>
</feature>
<dbReference type="EMBL" id="CP132508">
    <property type="protein sequence ID" value="WPD18848.1"/>
    <property type="molecule type" value="Genomic_DNA"/>
</dbReference>
<feature type="domain" description="HAMP" evidence="6">
    <location>
        <begin position="205"/>
        <end position="258"/>
    </location>
</feature>
<organism evidence="7 8">
    <name type="scientific">Thermaerobacter composti</name>
    <dbReference type="NCBI Taxonomy" id="554949"/>
    <lineage>
        <taxon>Bacteria</taxon>
        <taxon>Bacillati</taxon>
        <taxon>Bacillota</taxon>
        <taxon>Clostridia</taxon>
        <taxon>Eubacteriales</taxon>
        <taxon>Clostridiales Family XVII. Incertae Sedis</taxon>
        <taxon>Thermaerobacter</taxon>
    </lineage>
</organism>
<dbReference type="Pfam" id="PF00015">
    <property type="entry name" value="MCPsignal"/>
    <property type="match status" value="1"/>
</dbReference>
<dbReference type="SUPFAM" id="SSF158472">
    <property type="entry name" value="HAMP domain-like"/>
    <property type="match status" value="1"/>
</dbReference>
<keyword evidence="1 3" id="KW-0807">Transducer</keyword>
<dbReference type="InterPro" id="IPR003660">
    <property type="entry name" value="HAMP_dom"/>
</dbReference>
<dbReference type="SUPFAM" id="SSF58104">
    <property type="entry name" value="Methyl-accepting chemotaxis protein (MCP) signaling domain"/>
    <property type="match status" value="3"/>
</dbReference>
<dbReference type="SMART" id="SM00283">
    <property type="entry name" value="MA"/>
    <property type="match status" value="1"/>
</dbReference>
<evidence type="ECO:0000256" key="1">
    <source>
        <dbReference type="ARBA" id="ARBA00023224"/>
    </source>
</evidence>
<accession>A0ABZ0QPA7</accession>
<keyword evidence="8" id="KW-1185">Reference proteome</keyword>
<feature type="domain" description="Methyl-accepting transducer" evidence="5">
    <location>
        <begin position="305"/>
        <end position="555"/>
    </location>
</feature>
<dbReference type="PROSITE" id="PS50885">
    <property type="entry name" value="HAMP"/>
    <property type="match status" value="1"/>
</dbReference>
<dbReference type="PANTHER" id="PTHR32089:SF114">
    <property type="entry name" value="METHYL-ACCEPTING CHEMOTAXIS PROTEIN MCPB"/>
    <property type="match status" value="1"/>
</dbReference>
<protein>
    <submittedName>
        <fullName evidence="7">Methyl-accepting chemotaxis protein</fullName>
    </submittedName>
</protein>
<evidence type="ECO:0000256" key="4">
    <source>
        <dbReference type="SAM" id="Coils"/>
    </source>
</evidence>
<dbReference type="PRINTS" id="PR00260">
    <property type="entry name" value="CHEMTRNSDUCR"/>
</dbReference>
<evidence type="ECO:0000256" key="3">
    <source>
        <dbReference type="PROSITE-ProRule" id="PRU00284"/>
    </source>
</evidence>
<name>A0ABZ0QPA7_9FIRM</name>
<dbReference type="InterPro" id="IPR004089">
    <property type="entry name" value="MCPsignal_dom"/>
</dbReference>
<dbReference type="Gene3D" id="1.10.287.950">
    <property type="entry name" value="Methyl-accepting chemotaxis protein"/>
    <property type="match status" value="1"/>
</dbReference>
<dbReference type="RefSeq" id="WP_135224378.1">
    <property type="nucleotide sequence ID" value="NZ_CP132508.1"/>
</dbReference>
<dbReference type="Gene3D" id="6.10.340.10">
    <property type="match status" value="1"/>
</dbReference>
<evidence type="ECO:0000256" key="2">
    <source>
        <dbReference type="ARBA" id="ARBA00029447"/>
    </source>
</evidence>
<evidence type="ECO:0000259" key="5">
    <source>
        <dbReference type="PROSITE" id="PS50111"/>
    </source>
</evidence>
<evidence type="ECO:0000259" key="6">
    <source>
        <dbReference type="PROSITE" id="PS50885"/>
    </source>
</evidence>
<dbReference type="InterPro" id="IPR004090">
    <property type="entry name" value="Chemotax_Me-accpt_rcpt"/>
</dbReference>
<dbReference type="Proteomes" id="UP001304683">
    <property type="component" value="Chromosome"/>
</dbReference>
<keyword evidence="4" id="KW-0175">Coiled coil</keyword>
<dbReference type="PANTHER" id="PTHR32089">
    <property type="entry name" value="METHYL-ACCEPTING CHEMOTAXIS PROTEIN MCPB"/>
    <property type="match status" value="1"/>
</dbReference>
<dbReference type="Pfam" id="PF05227">
    <property type="entry name" value="CHASE3"/>
    <property type="match status" value="1"/>
</dbReference>
<dbReference type="SMART" id="SM00304">
    <property type="entry name" value="HAMP"/>
    <property type="match status" value="1"/>
</dbReference>
<reference evidence="7 8" key="1">
    <citation type="submission" date="2023-08" db="EMBL/GenBank/DDBJ databases">
        <title>Genome sequence of Thermaerobacter compostii strain Ins1, a spore-forming filamentous bacterium isolated from a deep geothermal reservoir.</title>
        <authorList>
            <person name="Bregnard D."/>
            <person name="Gonzalez D."/>
            <person name="Junier P."/>
        </authorList>
    </citation>
    <scope>NUCLEOTIDE SEQUENCE [LARGE SCALE GENOMIC DNA]</scope>
    <source>
        <strain evidence="7 8">Ins1</strain>
    </source>
</reference>
<dbReference type="CDD" id="cd06225">
    <property type="entry name" value="HAMP"/>
    <property type="match status" value="1"/>
</dbReference>
<comment type="similarity">
    <text evidence="2">Belongs to the methyl-accepting chemotaxis (MCP) protein family.</text>
</comment>
<evidence type="ECO:0000313" key="8">
    <source>
        <dbReference type="Proteomes" id="UP001304683"/>
    </source>
</evidence>
<dbReference type="CDD" id="cd11386">
    <property type="entry name" value="MCP_signal"/>
    <property type="match status" value="1"/>
</dbReference>
<dbReference type="Pfam" id="PF00672">
    <property type="entry name" value="HAMP"/>
    <property type="match status" value="1"/>
</dbReference>
<evidence type="ECO:0000313" key="7">
    <source>
        <dbReference type="EMBL" id="WPD18848.1"/>
    </source>
</evidence>
<dbReference type="InterPro" id="IPR007891">
    <property type="entry name" value="CHASE3"/>
</dbReference>
<gene>
    <name evidence="7" type="ORF">Q5761_10865</name>
</gene>
<proteinExistence type="inferred from homology"/>
<sequence length="670" mass="69571">MRRMRFGIAAKLWLAMGALLLLFGIVAYTGFAAIQQLTAISGELDRIGRTLTLAAQVRALGEEQVSAVRGFLLTGDPAYRNAAQEAGTAMADLLTQMRDLAAQAGTQAAVDEVGTAANAFRQAVAPVMAVRPTTPSEVLTALTRIRDPQARLEAAIERLVQNREARHQQIVTEEQAAERRARLLILVPSLLALGVGLFVALALARAIVRPLRRVAVTARRVADGDLTVPFVTVRSHDEVGDMARAFNDMLKALREVLRSVQASSRAVLDSAQELRAAAEQSAQGAAEAAQAVGQVAAGVTEQAQASDEMRQAVEQLRQTTEQIATGAQQTAGEIQATSHLLDQMNQAVASVATSAGRARERAEEAGSTADQGAEVVRQTLDVMDAIRRAVEESAERLRNLEQLSSQIGEITQVISGIAEQTNLLALNAAIEAARAGEHGRGFAVVADEVRKLAERSAVSAREIAGLIDRIQAGTTGVVQAMVQATDQVERGGIMANQTGEALQAVLAAVRAVVDDVRAIADTAAELRTSTEQVVRAFDAVAAVTEENTAATEEMAAGASQAGKSVERVAAVAQENAAAAEQVSAAVDQLKAAAGRVAESATALNQVAAELQRQVDRFKLAADAADGAERAQAGSPAPAAARDGAVTGAVGGSVAAAVPVAAGAGGDGHGR</sequence>